<dbReference type="GO" id="GO:0004514">
    <property type="term" value="F:nicotinate-nucleotide diphosphorylase (carboxylating) activity"/>
    <property type="evidence" value="ECO:0007669"/>
    <property type="project" value="UniProtKB-EC"/>
</dbReference>
<feature type="domain" description="Quinolinate phosphoribosyl transferase C-terminal" evidence="11">
    <location>
        <begin position="107"/>
        <end position="277"/>
    </location>
</feature>
<gene>
    <name evidence="13" type="ORF">DK846_15865</name>
</gene>
<dbReference type="SUPFAM" id="SSF51690">
    <property type="entry name" value="Nicotinate/Quinolinate PRTase C-terminal domain-like"/>
    <property type="match status" value="1"/>
</dbReference>
<dbReference type="Gene3D" id="3.20.20.70">
    <property type="entry name" value="Aldolase class I"/>
    <property type="match status" value="1"/>
</dbReference>
<dbReference type="GO" id="GO:0009435">
    <property type="term" value="P:NAD+ biosynthetic process"/>
    <property type="evidence" value="ECO:0007669"/>
    <property type="project" value="UniProtKB-UniPathway"/>
</dbReference>
<keyword evidence="5 9" id="KW-0662">Pyridine nucleotide biosynthesis</keyword>
<feature type="domain" description="Quinolinate phosphoribosyl transferase N-terminal" evidence="12">
    <location>
        <begin position="23"/>
        <end position="105"/>
    </location>
</feature>
<evidence type="ECO:0000313" key="13">
    <source>
        <dbReference type="EMBL" id="PWR69912.1"/>
    </source>
</evidence>
<dbReference type="UniPathway" id="UPA00253">
    <property type="reaction ID" value="UER00331"/>
</dbReference>
<evidence type="ECO:0000256" key="3">
    <source>
        <dbReference type="ARBA" id="ARBA00009400"/>
    </source>
</evidence>
<comment type="similarity">
    <text evidence="3 9">Belongs to the NadC/ModD family.</text>
</comment>
<sequence length="280" mass="30594">MKYPDIPLSKLLSFIEEDAPFGDITSEYVLDKQTCQADIIAKEDLILAGISEISRIFEHFRVNISPGYKDGDKIDSDTIVLSLQGDAHAILLVERTALNLIGRMSGIASETRRVQDRVNSVNPDCRIAATRKTAPGLRLLDKKAAMIGGADTHRFSLSDAVLIKDTHRTLITIGEAVRRAKNASAYHLIEVEAESAEEAMQAARAGVDIILLDNMTPDQITGVMDLLIISGLRDKVLIELSGGINPDTIEKYAAVGADRISLGMLTHTVRNADFSLEIRK</sequence>
<dbReference type="InterPro" id="IPR037128">
    <property type="entry name" value="Quinolinate_PRibosylTase_N_sf"/>
</dbReference>
<proteinExistence type="inferred from homology"/>
<evidence type="ECO:0000313" key="14">
    <source>
        <dbReference type="Proteomes" id="UP000245657"/>
    </source>
</evidence>
<dbReference type="NCBIfam" id="TIGR00078">
    <property type="entry name" value="nadC"/>
    <property type="match status" value="1"/>
</dbReference>
<feature type="binding site" evidence="10">
    <location>
        <position position="164"/>
    </location>
    <ligand>
        <name>substrate</name>
    </ligand>
</feature>
<feature type="binding site" evidence="10">
    <location>
        <begin position="262"/>
        <end position="264"/>
    </location>
    <ligand>
        <name>substrate</name>
    </ligand>
</feature>
<evidence type="ECO:0000256" key="8">
    <source>
        <dbReference type="ARBA" id="ARBA00047445"/>
    </source>
</evidence>
<evidence type="ECO:0000259" key="11">
    <source>
        <dbReference type="Pfam" id="PF01729"/>
    </source>
</evidence>
<evidence type="ECO:0000256" key="7">
    <source>
        <dbReference type="ARBA" id="ARBA00022679"/>
    </source>
</evidence>
<dbReference type="GO" id="GO:0034213">
    <property type="term" value="P:quinolinate catabolic process"/>
    <property type="evidence" value="ECO:0007669"/>
    <property type="project" value="TreeGrafter"/>
</dbReference>
<feature type="binding site" evidence="10">
    <location>
        <begin position="130"/>
        <end position="132"/>
    </location>
    <ligand>
        <name>substrate</name>
    </ligand>
</feature>
<feature type="binding site" evidence="10">
    <location>
        <position position="154"/>
    </location>
    <ligand>
        <name>substrate</name>
    </ligand>
</feature>
<dbReference type="Pfam" id="PF01729">
    <property type="entry name" value="QRPTase_C"/>
    <property type="match status" value="1"/>
</dbReference>
<protein>
    <recommendedName>
        <fullName evidence="9">Nicotinate-nucleotide pyrophosphorylase [carboxylating]</fullName>
        <ecNumber evidence="9">2.4.2.19</ecNumber>
    </recommendedName>
    <alternativeName>
        <fullName evidence="9">Quinolinate phosphoribosyltransferase [decarboxylating]</fullName>
    </alternativeName>
</protein>
<dbReference type="PANTHER" id="PTHR32179:SF3">
    <property type="entry name" value="NICOTINATE-NUCLEOTIDE PYROPHOSPHORYLASE [CARBOXYLATING]"/>
    <property type="match status" value="1"/>
</dbReference>
<dbReference type="EMBL" id="QGMY01000017">
    <property type="protein sequence ID" value="PWR69912.1"/>
    <property type="molecule type" value="Genomic_DNA"/>
</dbReference>
<comment type="subunit">
    <text evidence="4 9">Hexamer formed by 3 homodimers.</text>
</comment>
<keyword evidence="14" id="KW-1185">Reference proteome</keyword>
<dbReference type="FunFam" id="3.90.1170.20:FF:000001">
    <property type="entry name" value="Nicotinate-nucleotide diphosphorylase (Carboxylating)"/>
    <property type="match status" value="1"/>
</dbReference>
<feature type="binding site" evidence="10">
    <location>
        <position position="95"/>
    </location>
    <ligand>
        <name>substrate</name>
    </ligand>
</feature>
<evidence type="ECO:0000259" key="12">
    <source>
        <dbReference type="Pfam" id="PF02749"/>
    </source>
</evidence>
<dbReference type="GO" id="GO:0005737">
    <property type="term" value="C:cytoplasm"/>
    <property type="evidence" value="ECO:0007669"/>
    <property type="project" value="TreeGrafter"/>
</dbReference>
<comment type="pathway">
    <text evidence="2 9">Cofactor biosynthesis; NAD(+) biosynthesis; nicotinate D-ribonucleotide from quinolinate: step 1/1.</text>
</comment>
<keyword evidence="7 9" id="KW-0808">Transferase</keyword>
<dbReference type="InterPro" id="IPR022412">
    <property type="entry name" value="Quinolinate_PRibosylTrfase_N"/>
</dbReference>
<dbReference type="SUPFAM" id="SSF54675">
    <property type="entry name" value="Nicotinate/Quinolinate PRTase N-terminal domain-like"/>
    <property type="match status" value="1"/>
</dbReference>
<evidence type="ECO:0000256" key="9">
    <source>
        <dbReference type="PIRNR" id="PIRNR006250"/>
    </source>
</evidence>
<dbReference type="OrthoDB" id="115072at2157"/>
<evidence type="ECO:0000256" key="10">
    <source>
        <dbReference type="PIRSR" id="PIRSR006250-1"/>
    </source>
</evidence>
<dbReference type="PIRSF" id="PIRSF006250">
    <property type="entry name" value="NadC_ModD"/>
    <property type="match status" value="1"/>
</dbReference>
<dbReference type="Gene3D" id="3.90.1170.20">
    <property type="entry name" value="Quinolinate phosphoribosyl transferase, N-terminal domain"/>
    <property type="match status" value="1"/>
</dbReference>
<dbReference type="PANTHER" id="PTHR32179">
    <property type="entry name" value="NICOTINATE-NUCLEOTIDE PYROPHOSPHORYLASE [CARBOXYLATING]"/>
    <property type="match status" value="1"/>
</dbReference>
<name>A0A2V2MP67_9EURY</name>
<reference evidence="13 14" key="1">
    <citation type="submission" date="2018-05" db="EMBL/GenBank/DDBJ databases">
        <title>Draft genome of Methanospirillum lacunae Ki8-1.</title>
        <authorList>
            <person name="Dueholm M.S."/>
            <person name="Nielsen P.H."/>
            <person name="Bakmann L.F."/>
            <person name="Otzen D.E."/>
        </authorList>
    </citation>
    <scope>NUCLEOTIDE SEQUENCE [LARGE SCALE GENOMIC DNA]</scope>
    <source>
        <strain evidence="13 14">Ki8-1</strain>
    </source>
</reference>
<dbReference type="EC" id="2.4.2.19" evidence="9"/>
<comment type="function">
    <text evidence="1 9">Involved in the catabolism of quinolinic acid (QA).</text>
</comment>
<accession>A0A2V2MP67</accession>
<dbReference type="Proteomes" id="UP000245657">
    <property type="component" value="Unassembled WGS sequence"/>
</dbReference>
<dbReference type="RefSeq" id="WP_109969977.1">
    <property type="nucleotide sequence ID" value="NZ_QGMY01000017.1"/>
</dbReference>
<evidence type="ECO:0000256" key="1">
    <source>
        <dbReference type="ARBA" id="ARBA00003237"/>
    </source>
</evidence>
<evidence type="ECO:0000256" key="4">
    <source>
        <dbReference type="ARBA" id="ARBA00011218"/>
    </source>
</evidence>
<organism evidence="13 14">
    <name type="scientific">Methanospirillum lacunae</name>
    <dbReference type="NCBI Taxonomy" id="668570"/>
    <lineage>
        <taxon>Archaea</taxon>
        <taxon>Methanobacteriati</taxon>
        <taxon>Methanobacteriota</taxon>
        <taxon>Stenosarchaea group</taxon>
        <taxon>Methanomicrobia</taxon>
        <taxon>Methanomicrobiales</taxon>
        <taxon>Methanospirillaceae</taxon>
        <taxon>Methanospirillum</taxon>
    </lineage>
</organism>
<feature type="binding site" evidence="10">
    <location>
        <position position="213"/>
    </location>
    <ligand>
        <name>substrate</name>
    </ligand>
</feature>
<dbReference type="InterPro" id="IPR004393">
    <property type="entry name" value="NadC"/>
</dbReference>
<comment type="catalytic activity">
    <reaction evidence="8 9">
        <text>nicotinate beta-D-ribonucleotide + CO2 + diphosphate = quinolinate + 5-phospho-alpha-D-ribose 1-diphosphate + 2 H(+)</text>
        <dbReference type="Rhea" id="RHEA:12733"/>
        <dbReference type="ChEBI" id="CHEBI:15378"/>
        <dbReference type="ChEBI" id="CHEBI:16526"/>
        <dbReference type="ChEBI" id="CHEBI:29959"/>
        <dbReference type="ChEBI" id="CHEBI:33019"/>
        <dbReference type="ChEBI" id="CHEBI:57502"/>
        <dbReference type="ChEBI" id="CHEBI:58017"/>
        <dbReference type="EC" id="2.4.2.19"/>
    </reaction>
</comment>
<evidence type="ECO:0000256" key="2">
    <source>
        <dbReference type="ARBA" id="ARBA00004893"/>
    </source>
</evidence>
<dbReference type="Pfam" id="PF02749">
    <property type="entry name" value="QRPTase_N"/>
    <property type="match status" value="1"/>
</dbReference>
<dbReference type="InterPro" id="IPR027277">
    <property type="entry name" value="NadC/ModD"/>
</dbReference>
<comment type="caution">
    <text evidence="13">The sequence shown here is derived from an EMBL/GenBank/DDBJ whole genome shotgun (WGS) entry which is preliminary data.</text>
</comment>
<feature type="binding site" evidence="10">
    <location>
        <position position="192"/>
    </location>
    <ligand>
        <name>substrate</name>
    </ligand>
</feature>
<keyword evidence="6 9" id="KW-0328">Glycosyltransferase</keyword>
<dbReference type="FunFam" id="3.20.20.70:FF:000030">
    <property type="entry name" value="Nicotinate-nucleotide pyrophosphorylase, carboxylating"/>
    <property type="match status" value="1"/>
</dbReference>
<dbReference type="AlphaFoldDB" id="A0A2V2MP67"/>
<feature type="binding site" evidence="10">
    <location>
        <begin position="241"/>
        <end position="243"/>
    </location>
    <ligand>
        <name>substrate</name>
    </ligand>
</feature>
<dbReference type="InterPro" id="IPR002638">
    <property type="entry name" value="Quinolinate_PRibosylTrfase_C"/>
</dbReference>
<dbReference type="InterPro" id="IPR013785">
    <property type="entry name" value="Aldolase_TIM"/>
</dbReference>
<evidence type="ECO:0000256" key="6">
    <source>
        <dbReference type="ARBA" id="ARBA00022676"/>
    </source>
</evidence>
<evidence type="ECO:0000256" key="5">
    <source>
        <dbReference type="ARBA" id="ARBA00022642"/>
    </source>
</evidence>
<dbReference type="InterPro" id="IPR036068">
    <property type="entry name" value="Nicotinate_pribotase-like_C"/>
</dbReference>